<dbReference type="GO" id="GO:0003677">
    <property type="term" value="F:DNA binding"/>
    <property type="evidence" value="ECO:0007669"/>
    <property type="project" value="UniProtKB-KW"/>
</dbReference>
<evidence type="ECO:0000256" key="4">
    <source>
        <dbReference type="ARBA" id="ARBA00023163"/>
    </source>
</evidence>
<dbReference type="OrthoDB" id="9780312at2"/>
<organism evidence="8 9">
    <name type="scientific">Desulforhopalus singaporensis</name>
    <dbReference type="NCBI Taxonomy" id="91360"/>
    <lineage>
        <taxon>Bacteria</taxon>
        <taxon>Pseudomonadati</taxon>
        <taxon>Thermodesulfobacteriota</taxon>
        <taxon>Desulfobulbia</taxon>
        <taxon>Desulfobulbales</taxon>
        <taxon>Desulfocapsaceae</taxon>
        <taxon>Desulforhopalus</taxon>
    </lineage>
</organism>
<dbReference type="SUPFAM" id="SSF52172">
    <property type="entry name" value="CheY-like"/>
    <property type="match status" value="1"/>
</dbReference>
<dbReference type="PANTHER" id="PTHR43214">
    <property type="entry name" value="TWO-COMPONENT RESPONSE REGULATOR"/>
    <property type="match status" value="1"/>
</dbReference>
<dbReference type="SUPFAM" id="SSF46894">
    <property type="entry name" value="C-terminal effector domain of the bipartite response regulators"/>
    <property type="match status" value="1"/>
</dbReference>
<keyword evidence="4" id="KW-0804">Transcription</keyword>
<dbReference type="RefSeq" id="WP_092222054.1">
    <property type="nucleotide sequence ID" value="NZ_FNJI01000011.1"/>
</dbReference>
<evidence type="ECO:0000259" key="6">
    <source>
        <dbReference type="PROSITE" id="PS50043"/>
    </source>
</evidence>
<dbReference type="Pfam" id="PF00196">
    <property type="entry name" value="GerE"/>
    <property type="match status" value="1"/>
</dbReference>
<sequence length="220" mass="24820">MTPLKKNRILIVDDHPIFCLGMTELINKEEDLEVCGSIELMKKTPEAIDNLKPDLVIIDISLKDGNGIELVQEIKKQYEGLPMLVLSMYDESLYAERALLAGASGYIMKQEAISQVVEAVRKVLGGDIYASQSVKEKVFKRLTNQAAGDSGSPLDILTNRELEVLRLIGEGYSTKEIAERLHLSIKTIGTYRENLKEKLKLKHFTELVKFAVHWSNKILY</sequence>
<dbReference type="InterPro" id="IPR000792">
    <property type="entry name" value="Tscrpt_reg_LuxR_C"/>
</dbReference>
<name>A0A1H0Q6F4_9BACT</name>
<dbReference type="GO" id="GO:0006355">
    <property type="term" value="P:regulation of DNA-templated transcription"/>
    <property type="evidence" value="ECO:0007669"/>
    <property type="project" value="InterPro"/>
</dbReference>
<dbReference type="CDD" id="cd17535">
    <property type="entry name" value="REC_NarL-like"/>
    <property type="match status" value="1"/>
</dbReference>
<reference evidence="8 9" key="1">
    <citation type="submission" date="2016-10" db="EMBL/GenBank/DDBJ databases">
        <authorList>
            <person name="de Groot N.N."/>
        </authorList>
    </citation>
    <scope>NUCLEOTIDE SEQUENCE [LARGE SCALE GENOMIC DNA]</scope>
    <source>
        <strain evidence="8 9">DSM 12130</strain>
    </source>
</reference>
<evidence type="ECO:0000256" key="1">
    <source>
        <dbReference type="ARBA" id="ARBA00022553"/>
    </source>
</evidence>
<evidence type="ECO:0000256" key="2">
    <source>
        <dbReference type="ARBA" id="ARBA00023015"/>
    </source>
</evidence>
<gene>
    <name evidence="8" type="ORF">SAMN05660330_01842</name>
</gene>
<feature type="domain" description="Response regulatory" evidence="7">
    <location>
        <begin position="8"/>
        <end position="124"/>
    </location>
</feature>
<feature type="domain" description="HTH luxR-type" evidence="6">
    <location>
        <begin position="150"/>
        <end position="215"/>
    </location>
</feature>
<dbReference type="AlphaFoldDB" id="A0A1H0Q6F4"/>
<dbReference type="Proteomes" id="UP000199073">
    <property type="component" value="Unassembled WGS sequence"/>
</dbReference>
<dbReference type="PRINTS" id="PR00038">
    <property type="entry name" value="HTHLUXR"/>
</dbReference>
<protein>
    <submittedName>
        <fullName evidence="8">Two component transcriptional regulator, LuxR family</fullName>
    </submittedName>
</protein>
<evidence type="ECO:0000313" key="9">
    <source>
        <dbReference type="Proteomes" id="UP000199073"/>
    </source>
</evidence>
<dbReference type="CDD" id="cd06170">
    <property type="entry name" value="LuxR_C_like"/>
    <property type="match status" value="1"/>
</dbReference>
<dbReference type="Gene3D" id="3.40.50.2300">
    <property type="match status" value="1"/>
</dbReference>
<dbReference type="Pfam" id="PF00072">
    <property type="entry name" value="Response_reg"/>
    <property type="match status" value="1"/>
</dbReference>
<dbReference type="PROSITE" id="PS50043">
    <property type="entry name" value="HTH_LUXR_2"/>
    <property type="match status" value="1"/>
</dbReference>
<dbReference type="SMART" id="SM00421">
    <property type="entry name" value="HTH_LUXR"/>
    <property type="match status" value="1"/>
</dbReference>
<evidence type="ECO:0000256" key="3">
    <source>
        <dbReference type="ARBA" id="ARBA00023125"/>
    </source>
</evidence>
<keyword evidence="1 5" id="KW-0597">Phosphoprotein</keyword>
<dbReference type="EMBL" id="FNJI01000011">
    <property type="protein sequence ID" value="SDP12209.1"/>
    <property type="molecule type" value="Genomic_DNA"/>
</dbReference>
<dbReference type="STRING" id="91360.SAMN05660330_01842"/>
<dbReference type="GO" id="GO:0000160">
    <property type="term" value="P:phosphorelay signal transduction system"/>
    <property type="evidence" value="ECO:0007669"/>
    <property type="project" value="InterPro"/>
</dbReference>
<dbReference type="PROSITE" id="PS00622">
    <property type="entry name" value="HTH_LUXR_1"/>
    <property type="match status" value="1"/>
</dbReference>
<dbReference type="InterPro" id="IPR039420">
    <property type="entry name" value="WalR-like"/>
</dbReference>
<accession>A0A1H0Q6F4</accession>
<evidence type="ECO:0000259" key="7">
    <source>
        <dbReference type="PROSITE" id="PS50110"/>
    </source>
</evidence>
<dbReference type="InterPro" id="IPR011006">
    <property type="entry name" value="CheY-like_superfamily"/>
</dbReference>
<dbReference type="PANTHER" id="PTHR43214:SF41">
    <property type="entry name" value="NITRATE_NITRITE RESPONSE REGULATOR PROTEIN NARP"/>
    <property type="match status" value="1"/>
</dbReference>
<dbReference type="InterPro" id="IPR016032">
    <property type="entry name" value="Sig_transdc_resp-reg_C-effctor"/>
</dbReference>
<keyword evidence="2" id="KW-0805">Transcription regulation</keyword>
<keyword evidence="9" id="KW-1185">Reference proteome</keyword>
<dbReference type="InterPro" id="IPR058245">
    <property type="entry name" value="NreC/VraR/RcsB-like_REC"/>
</dbReference>
<evidence type="ECO:0000313" key="8">
    <source>
        <dbReference type="EMBL" id="SDP12209.1"/>
    </source>
</evidence>
<proteinExistence type="predicted"/>
<feature type="modified residue" description="4-aspartylphosphate" evidence="5">
    <location>
        <position position="59"/>
    </location>
</feature>
<keyword evidence="3" id="KW-0238">DNA-binding</keyword>
<dbReference type="PROSITE" id="PS50110">
    <property type="entry name" value="RESPONSE_REGULATORY"/>
    <property type="match status" value="1"/>
</dbReference>
<dbReference type="SMART" id="SM00448">
    <property type="entry name" value="REC"/>
    <property type="match status" value="1"/>
</dbReference>
<dbReference type="InterPro" id="IPR001789">
    <property type="entry name" value="Sig_transdc_resp-reg_receiver"/>
</dbReference>
<evidence type="ECO:0000256" key="5">
    <source>
        <dbReference type="PROSITE-ProRule" id="PRU00169"/>
    </source>
</evidence>